<evidence type="ECO:0000256" key="1">
    <source>
        <dbReference type="ARBA" id="ARBA00022737"/>
    </source>
</evidence>
<feature type="region of interest" description="Disordered" evidence="2">
    <location>
        <begin position="113"/>
        <end position="134"/>
    </location>
</feature>
<dbReference type="EMBL" id="KN838631">
    <property type="protein sequence ID" value="KIK00208.1"/>
    <property type="molecule type" value="Genomic_DNA"/>
</dbReference>
<dbReference type="InterPro" id="IPR056884">
    <property type="entry name" value="NPHP3-like_N"/>
</dbReference>
<dbReference type="Pfam" id="PF22939">
    <property type="entry name" value="WHD_GPIID"/>
    <property type="match status" value="1"/>
</dbReference>
<dbReference type="InterPro" id="IPR007111">
    <property type="entry name" value="NACHT_NTPase"/>
</dbReference>
<protein>
    <submittedName>
        <fullName evidence="4">Unplaced genomic scaffold K443scaffold_96, whole genome shotgun sequence</fullName>
    </submittedName>
</protein>
<dbReference type="STRING" id="1095629.A0A0C9XWA3"/>
<reference evidence="5" key="2">
    <citation type="submission" date="2015-01" db="EMBL/GenBank/DDBJ databases">
        <title>Evolutionary Origins and Diversification of the Mycorrhizal Mutualists.</title>
        <authorList>
            <consortium name="DOE Joint Genome Institute"/>
            <consortium name="Mycorrhizal Genomics Consortium"/>
            <person name="Kohler A."/>
            <person name="Kuo A."/>
            <person name="Nagy L.G."/>
            <person name="Floudas D."/>
            <person name="Copeland A."/>
            <person name="Barry K.W."/>
            <person name="Cichocki N."/>
            <person name="Veneault-Fourrey C."/>
            <person name="LaButti K."/>
            <person name="Lindquist E.A."/>
            <person name="Lipzen A."/>
            <person name="Lundell T."/>
            <person name="Morin E."/>
            <person name="Murat C."/>
            <person name="Riley R."/>
            <person name="Ohm R."/>
            <person name="Sun H."/>
            <person name="Tunlid A."/>
            <person name="Henrissat B."/>
            <person name="Grigoriev I.V."/>
            <person name="Hibbett D.S."/>
            <person name="Martin F."/>
        </authorList>
    </citation>
    <scope>NUCLEOTIDE SEQUENCE [LARGE SCALE GENOMIC DNA]</scope>
    <source>
        <strain evidence="5">LaAM-08-1</strain>
    </source>
</reference>
<feature type="compositionally biased region" description="Polar residues" evidence="2">
    <location>
        <begin position="117"/>
        <end position="127"/>
    </location>
</feature>
<accession>A0A0C9XWA3</accession>
<dbReference type="AlphaFoldDB" id="A0A0C9XWA3"/>
<name>A0A0C9XWA3_9AGAR</name>
<gene>
    <name evidence="4" type="ORF">K443DRAFT_7865</name>
</gene>
<proteinExistence type="predicted"/>
<dbReference type="HOGENOM" id="CLU_000288_34_23_1"/>
<reference evidence="4 5" key="1">
    <citation type="submission" date="2014-04" db="EMBL/GenBank/DDBJ databases">
        <authorList>
            <consortium name="DOE Joint Genome Institute"/>
            <person name="Kuo A."/>
            <person name="Kohler A."/>
            <person name="Nagy L.G."/>
            <person name="Floudas D."/>
            <person name="Copeland A."/>
            <person name="Barry K.W."/>
            <person name="Cichocki N."/>
            <person name="Veneault-Fourrey C."/>
            <person name="LaButti K."/>
            <person name="Lindquist E.A."/>
            <person name="Lipzen A."/>
            <person name="Lundell T."/>
            <person name="Morin E."/>
            <person name="Murat C."/>
            <person name="Sun H."/>
            <person name="Tunlid A."/>
            <person name="Henrissat B."/>
            <person name="Grigoriev I.V."/>
            <person name="Hibbett D.S."/>
            <person name="Martin F."/>
            <person name="Nordberg H.P."/>
            <person name="Cantor M.N."/>
            <person name="Hua S.X."/>
        </authorList>
    </citation>
    <scope>NUCLEOTIDE SEQUENCE [LARGE SCALE GENOMIC DNA]</scope>
    <source>
        <strain evidence="4 5">LaAM-08-1</strain>
    </source>
</reference>
<keyword evidence="1" id="KW-0677">Repeat</keyword>
<dbReference type="OrthoDB" id="7464126at2759"/>
<dbReference type="InterPro" id="IPR027417">
    <property type="entry name" value="P-loop_NTPase"/>
</dbReference>
<dbReference type="PANTHER" id="PTHR10039:SF16">
    <property type="entry name" value="GPI INOSITOL-DEACYLASE"/>
    <property type="match status" value="1"/>
</dbReference>
<dbReference type="SUPFAM" id="SSF52540">
    <property type="entry name" value="P-loop containing nucleoside triphosphate hydrolases"/>
    <property type="match status" value="1"/>
</dbReference>
<evidence type="ECO:0000256" key="2">
    <source>
        <dbReference type="SAM" id="MobiDB-lite"/>
    </source>
</evidence>
<dbReference type="PROSITE" id="PS50837">
    <property type="entry name" value="NACHT"/>
    <property type="match status" value="1"/>
</dbReference>
<evidence type="ECO:0000313" key="4">
    <source>
        <dbReference type="EMBL" id="KIK00208.1"/>
    </source>
</evidence>
<sequence>MSNQPEDSSLKLLSYRRNVFARFRSPKPRSANGSTAASRSLSASLAMRTPSSAIRAADVGMDVAGEIHDTPPSIKSILILIESNIVGDQAGHPSHKTVQPLQQVFPILSNHLKSESRTSTTPPSNLSVADPGLKSANHATNTEVGVMNKFERVQNVNTGNNQGVIIQQVINQVVDLGIQITLQTIEDKQLVKDICAWLSPPDSSRNYHAAYTILKSQPDSCSWFLNGRSFSKWLTEAGFLWIKGKSGCGKTILSSSIINHLSKTQISLATAYFFFDGRDSQNELQLHDKLIRALIWQFSLKCGNGVPKVLADLYSHCGNGYQQPSLDDLHNVLQKVLGGFNSAYIILDALDECSERDKVLDWVQTVILYKNENLRLHLITTSRPEKEINDKFNSYHCVDLVEASENHDIELYLDHQLQTGWQKWPPEIQNEIKSTLRKQADGMFRWVALQLMELKKCRTQKAIREQLNNLPEGLDETYDQILLGIDKKDYDYTKTFLLWLCFAVRPLTLKELAETVTVDLAAENGPKFEHENKLQDISDVLKMCSSFVIESKYEIKLAHFSIKEYLLSEHVLPTFCNLKHQSQ</sequence>
<evidence type="ECO:0000313" key="5">
    <source>
        <dbReference type="Proteomes" id="UP000054477"/>
    </source>
</evidence>
<feature type="domain" description="NACHT" evidence="3">
    <location>
        <begin position="238"/>
        <end position="384"/>
    </location>
</feature>
<evidence type="ECO:0000259" key="3">
    <source>
        <dbReference type="PROSITE" id="PS50837"/>
    </source>
</evidence>
<dbReference type="InterPro" id="IPR054471">
    <property type="entry name" value="GPIID_WHD"/>
</dbReference>
<keyword evidence="5" id="KW-1185">Reference proteome</keyword>
<dbReference type="Proteomes" id="UP000054477">
    <property type="component" value="Unassembled WGS sequence"/>
</dbReference>
<dbReference type="Pfam" id="PF24883">
    <property type="entry name" value="NPHP3_N"/>
    <property type="match status" value="1"/>
</dbReference>
<organism evidence="4 5">
    <name type="scientific">Laccaria amethystina LaAM-08-1</name>
    <dbReference type="NCBI Taxonomy" id="1095629"/>
    <lineage>
        <taxon>Eukaryota</taxon>
        <taxon>Fungi</taxon>
        <taxon>Dikarya</taxon>
        <taxon>Basidiomycota</taxon>
        <taxon>Agaricomycotina</taxon>
        <taxon>Agaricomycetes</taxon>
        <taxon>Agaricomycetidae</taxon>
        <taxon>Agaricales</taxon>
        <taxon>Agaricineae</taxon>
        <taxon>Hydnangiaceae</taxon>
        <taxon>Laccaria</taxon>
    </lineage>
</organism>
<dbReference type="PANTHER" id="PTHR10039">
    <property type="entry name" value="AMELOGENIN"/>
    <property type="match status" value="1"/>
</dbReference>
<dbReference type="Gene3D" id="3.40.50.300">
    <property type="entry name" value="P-loop containing nucleotide triphosphate hydrolases"/>
    <property type="match status" value="1"/>
</dbReference>